<organism evidence="2 3">
    <name type="scientific">Kribbella speibonae</name>
    <dbReference type="NCBI Taxonomy" id="1572660"/>
    <lineage>
        <taxon>Bacteria</taxon>
        <taxon>Bacillati</taxon>
        <taxon>Actinomycetota</taxon>
        <taxon>Actinomycetes</taxon>
        <taxon>Propionibacteriales</taxon>
        <taxon>Kribbellaceae</taxon>
        <taxon>Kribbella</taxon>
    </lineage>
</organism>
<comment type="caution">
    <text evidence="2">The sequence shown here is derived from an EMBL/GenBank/DDBJ whole genome shotgun (WGS) entry which is preliminary data.</text>
</comment>
<dbReference type="EMBL" id="SJKC01000003">
    <property type="protein sequence ID" value="TCC36485.1"/>
    <property type="molecule type" value="Genomic_DNA"/>
</dbReference>
<dbReference type="Proteomes" id="UP000294225">
    <property type="component" value="Unassembled WGS sequence"/>
</dbReference>
<dbReference type="GO" id="GO:0005737">
    <property type="term" value="C:cytoplasm"/>
    <property type="evidence" value="ECO:0007669"/>
    <property type="project" value="TreeGrafter"/>
</dbReference>
<name>A0A4R0J594_9ACTN</name>
<dbReference type="InterPro" id="IPR013264">
    <property type="entry name" value="DNAG_N"/>
</dbReference>
<accession>A0A4R0J594</accession>
<dbReference type="PANTHER" id="PTHR30313:SF2">
    <property type="entry name" value="DNA PRIMASE"/>
    <property type="match status" value="1"/>
</dbReference>
<dbReference type="AlphaFoldDB" id="A0A4R0J594"/>
<dbReference type="PANTHER" id="PTHR30313">
    <property type="entry name" value="DNA PRIMASE"/>
    <property type="match status" value="1"/>
</dbReference>
<dbReference type="Pfam" id="PF08275">
    <property type="entry name" value="DNAG_N"/>
    <property type="match status" value="1"/>
</dbReference>
<dbReference type="SUPFAM" id="SSF56731">
    <property type="entry name" value="DNA primase core"/>
    <property type="match status" value="1"/>
</dbReference>
<gene>
    <name evidence="2" type="ORF">E0H92_28055</name>
</gene>
<proteinExistence type="predicted"/>
<feature type="domain" description="DNA primase DNAG catalytic core N-terminal" evidence="1">
    <location>
        <begin position="26"/>
        <end position="122"/>
    </location>
</feature>
<dbReference type="RefSeq" id="WP_131498310.1">
    <property type="nucleotide sequence ID" value="NZ_SJKC01000003.1"/>
</dbReference>
<reference evidence="2 3" key="1">
    <citation type="submission" date="2019-02" db="EMBL/GenBank/DDBJ databases">
        <title>Kribbella capetownensis sp. nov. and Kribbella speibonae sp. nov., isolated from soil.</title>
        <authorList>
            <person name="Curtis S.M."/>
            <person name="Norton I."/>
            <person name="Everest G.J."/>
            <person name="Meyers P.R."/>
        </authorList>
    </citation>
    <scope>NUCLEOTIDE SEQUENCE [LARGE SCALE GENOMIC DNA]</scope>
    <source>
        <strain evidence="2 3">YM55</strain>
    </source>
</reference>
<dbReference type="InterPro" id="IPR037068">
    <property type="entry name" value="DNA_primase_core_N_sf"/>
</dbReference>
<protein>
    <recommendedName>
        <fullName evidence="1">DNA primase DNAG catalytic core N-terminal domain-containing protein</fullName>
    </recommendedName>
</protein>
<evidence type="ECO:0000313" key="2">
    <source>
        <dbReference type="EMBL" id="TCC36485.1"/>
    </source>
</evidence>
<sequence length="297" mass="32458">MNDPGFAIGMEERRRLLEANASAARFFRRELLRATGGWPLEYVKDARIEQVLSVDSTWQVGYAPPTATALVDHLRAEKFQHSTMVRAGLVAWTDDGEAVDRFQDQLVLVTRDVQLTPTGFVGIGSDGQARLLDSDTGFHQPSNGLVGIHEQIDLLRDGAIPVLVEHPVDAIAVSNMSRQLDGQWAGIPVCGAGLSTAQARMLRKFSLGDQAIVILTGDDHHQKLTSGYLLDLALYYDRIRAVLTPYSPRTFESMDGGAQLMDELLTTARPVLRYRFGGAGPSELILDPEPPDPGPGL</sequence>
<dbReference type="InterPro" id="IPR050219">
    <property type="entry name" value="DnaG_primase"/>
</dbReference>
<dbReference type="GO" id="GO:0006269">
    <property type="term" value="P:DNA replication, synthesis of primer"/>
    <property type="evidence" value="ECO:0007669"/>
    <property type="project" value="TreeGrafter"/>
</dbReference>
<evidence type="ECO:0000313" key="3">
    <source>
        <dbReference type="Proteomes" id="UP000294225"/>
    </source>
</evidence>
<evidence type="ECO:0000259" key="1">
    <source>
        <dbReference type="Pfam" id="PF08275"/>
    </source>
</evidence>
<dbReference type="Gene3D" id="3.90.980.10">
    <property type="entry name" value="DNA primase, catalytic core, N-terminal domain"/>
    <property type="match status" value="1"/>
</dbReference>